<comment type="caution">
    <text evidence="2">The sequence shown here is derived from an EMBL/GenBank/DDBJ whole genome shotgun (WGS) entry which is preliminary data.</text>
</comment>
<protein>
    <submittedName>
        <fullName evidence="2">DUF4197 domain-containing protein</fullName>
    </submittedName>
</protein>
<evidence type="ECO:0000313" key="2">
    <source>
        <dbReference type="EMBL" id="MDA3614529.1"/>
    </source>
</evidence>
<dbReference type="EMBL" id="JAQGEF010000006">
    <property type="protein sequence ID" value="MDA3614529.1"/>
    <property type="molecule type" value="Genomic_DNA"/>
</dbReference>
<gene>
    <name evidence="2" type="ORF">O3P16_06895</name>
</gene>
<accession>A0ABT4UI64</accession>
<proteinExistence type="predicted"/>
<feature type="signal peptide" evidence="1">
    <location>
        <begin position="1"/>
        <end position="18"/>
    </location>
</feature>
<dbReference type="Proteomes" id="UP001210231">
    <property type="component" value="Unassembled WGS sequence"/>
</dbReference>
<keyword evidence="1" id="KW-0732">Signal</keyword>
<name>A0ABT4UI64_9BACT</name>
<sequence>MKKIFVLIFAVSFTLVNANAQKLGKFLKDVTKKDSASGASVLDKVTGAVSGGSISGLSTNEIAQGLKEALSKGAEQGSNKLSALNGFFGNAAIKILLPDEAKKVEAKLRSIGLGKQVDEAILSLNRAAEDAAKSAAPIFINAVKEMSFDDALNILKGNDTAATAYLQGKTTKALSTAFTPVIENSLEKVDATKYWNALFTTYNKLPLVSKVNPNLTEYVTEKALFGVFTQIADEEKNIRDNPLARTSDILKKVFGANK</sequence>
<dbReference type="Pfam" id="PF13852">
    <property type="entry name" value="DUF4197"/>
    <property type="match status" value="1"/>
</dbReference>
<feature type="chain" id="PRO_5045525853" evidence="1">
    <location>
        <begin position="19"/>
        <end position="258"/>
    </location>
</feature>
<dbReference type="RefSeq" id="WP_407030854.1">
    <property type="nucleotide sequence ID" value="NZ_JAQGEF010000006.1"/>
</dbReference>
<evidence type="ECO:0000256" key="1">
    <source>
        <dbReference type="SAM" id="SignalP"/>
    </source>
</evidence>
<evidence type="ECO:0000313" key="3">
    <source>
        <dbReference type="Proteomes" id="UP001210231"/>
    </source>
</evidence>
<keyword evidence="3" id="KW-1185">Reference proteome</keyword>
<dbReference type="InterPro" id="IPR025245">
    <property type="entry name" value="DUF4197"/>
</dbReference>
<organism evidence="2 3">
    <name type="scientific">Polluticaenibacter yanchengensis</name>
    <dbReference type="NCBI Taxonomy" id="3014562"/>
    <lineage>
        <taxon>Bacteria</taxon>
        <taxon>Pseudomonadati</taxon>
        <taxon>Bacteroidota</taxon>
        <taxon>Chitinophagia</taxon>
        <taxon>Chitinophagales</taxon>
        <taxon>Chitinophagaceae</taxon>
        <taxon>Polluticaenibacter</taxon>
    </lineage>
</organism>
<reference evidence="2 3" key="1">
    <citation type="submission" date="2022-12" db="EMBL/GenBank/DDBJ databases">
        <title>Chitinophagaceae gen. sp. nov., a new member of the family Chitinophagaceae, isolated from soil in a chemical factory.</title>
        <authorList>
            <person name="Ke Z."/>
        </authorList>
    </citation>
    <scope>NUCLEOTIDE SEQUENCE [LARGE SCALE GENOMIC DNA]</scope>
    <source>
        <strain evidence="2 3">LY-5</strain>
    </source>
</reference>